<dbReference type="GO" id="GO:0046933">
    <property type="term" value="F:proton-transporting ATP synthase activity, rotational mechanism"/>
    <property type="evidence" value="ECO:0007669"/>
    <property type="project" value="InterPro"/>
</dbReference>
<evidence type="ECO:0000256" key="8">
    <source>
        <dbReference type="ARBA" id="ARBA00023196"/>
    </source>
</evidence>
<dbReference type="PANTHER" id="PTHR11693:SF41">
    <property type="entry name" value="ATP SYNTHASE GAMMA CHAIN, CHLOROPLASTIC"/>
    <property type="match status" value="1"/>
</dbReference>
<dbReference type="FunFam" id="1.10.287.80:FF:000003">
    <property type="entry name" value="ATP synthase gamma chain, chloroplastic"/>
    <property type="match status" value="1"/>
</dbReference>
<evidence type="ECO:0000256" key="7">
    <source>
        <dbReference type="ARBA" id="ARBA00023136"/>
    </source>
</evidence>
<dbReference type="InterPro" id="IPR035968">
    <property type="entry name" value="ATP_synth_F1_ATPase_gsu"/>
</dbReference>
<proteinExistence type="inferred from homology"/>
<evidence type="ECO:0000256" key="9">
    <source>
        <dbReference type="ARBA" id="ARBA00023310"/>
    </source>
</evidence>
<dbReference type="PANTHER" id="PTHR11693">
    <property type="entry name" value="ATP SYNTHASE GAMMA CHAIN"/>
    <property type="match status" value="1"/>
</dbReference>
<evidence type="ECO:0000256" key="4">
    <source>
        <dbReference type="ARBA" id="ARBA00022448"/>
    </source>
</evidence>
<evidence type="ECO:0000256" key="6">
    <source>
        <dbReference type="ARBA" id="ARBA00023065"/>
    </source>
</evidence>
<keyword evidence="7" id="KW-0472">Membrane</keyword>
<dbReference type="Proteomes" id="UP000265515">
    <property type="component" value="Unassembled WGS sequence"/>
</dbReference>
<comment type="caution">
    <text evidence="13">The sequence shown here is derived from an EMBL/GenBank/DDBJ whole genome shotgun (WGS) entry which is preliminary data.</text>
</comment>
<dbReference type="FunFam" id="1.10.287.80:FF:000004">
    <property type="entry name" value="ATP synthase gamma chain, chloroplastic"/>
    <property type="match status" value="1"/>
</dbReference>
<dbReference type="SUPFAM" id="SSF52943">
    <property type="entry name" value="ATP synthase (F1-ATPase), gamma subunit"/>
    <property type="match status" value="1"/>
</dbReference>
<comment type="subunit">
    <text evidence="11">F-type ATPases have 2 components, CF(1) - the catalytic core - and CF(0) - the membrane proton channel. CF(1) has five subunits: alpha(3), beta(3), gamma(1), delta(1), epsilon(1). CF(0) has four main subunits: a, b, b' and c.</text>
</comment>
<protein>
    <recommendedName>
        <fullName evidence="10">F-ATPase gamma subunit</fullName>
    </recommendedName>
</protein>
<name>A0A388KD47_CHABU</name>
<evidence type="ECO:0000256" key="11">
    <source>
        <dbReference type="ARBA" id="ARBA00038805"/>
    </source>
</evidence>
<dbReference type="FunFam" id="3.40.1380.10:FF:000006">
    <property type="entry name" value="ATP synthase gamma chain"/>
    <property type="match status" value="1"/>
</dbReference>
<gene>
    <name evidence="13" type="ORF">CBR_g1070</name>
</gene>
<evidence type="ECO:0000256" key="1">
    <source>
        <dbReference type="ARBA" id="ARBA00003456"/>
    </source>
</evidence>
<keyword evidence="8" id="KW-0139">CF(1)</keyword>
<keyword evidence="14" id="KW-1185">Reference proteome</keyword>
<evidence type="ECO:0000256" key="10">
    <source>
        <dbReference type="ARBA" id="ARBA00031066"/>
    </source>
</evidence>
<dbReference type="GO" id="GO:0045259">
    <property type="term" value="C:proton-transporting ATP synthase complex"/>
    <property type="evidence" value="ECO:0007669"/>
    <property type="project" value="UniProtKB-KW"/>
</dbReference>
<dbReference type="HAMAP" id="MF_00815">
    <property type="entry name" value="ATP_synth_gamma_bact"/>
    <property type="match status" value="1"/>
</dbReference>
<keyword evidence="5" id="KW-0375">Hydrogen ion transport</keyword>
<sequence length="399" mass="43166">MAAAMATSSAVTAAAAAAGMCSSGSATLSRKKALAAPSTLPSFEGLSASNRLPSRLAPPMSADAELESMRPETGRVTVCGLKDLRDRIDSVKNTQKITDAMKLVAAAKVRRAQEAVVGARPFSENLVKVLYGVNQQIQTEDIDIPLTTVRPVKKIALVVVTGDRGLCGGFNNFVLKKAEERRGQIEQMGLECTVVSVGKKGNAFYKRRPQIPLDRTLECGGAPTTKEAQAIADELFALFVSEEVDKVELLYTKFVSLVRSEVVIHTLLPLSPQGQVCDVDGNCVDAAEDELFRLTTKEGKFVVEREVVRTSTESFEGILQFEQDPVQILDALLPLYMNSQVLRALQESVASELASRMNAMNNASDNARDLKKNLSISYNRQRQAKITGEIMEIIAGANA</sequence>
<dbReference type="STRING" id="69332.A0A388KD47"/>
<dbReference type="OrthoDB" id="239812at2759"/>
<keyword evidence="4" id="KW-0813">Transport</keyword>
<dbReference type="InterPro" id="IPR023632">
    <property type="entry name" value="ATP_synth_F1_gsu_CS"/>
</dbReference>
<dbReference type="CDD" id="cd12151">
    <property type="entry name" value="F1-ATPase_gamma"/>
    <property type="match status" value="1"/>
</dbReference>
<comment type="subcellular location">
    <subcellularLocation>
        <location evidence="2">Plastid</location>
        <location evidence="2">Chloroplast thylakoid membrane</location>
        <topology evidence="2">Peripheral membrane protein</topology>
    </subcellularLocation>
</comment>
<accession>A0A388KD47</accession>
<evidence type="ECO:0000313" key="14">
    <source>
        <dbReference type="Proteomes" id="UP000265515"/>
    </source>
</evidence>
<evidence type="ECO:0000256" key="2">
    <source>
        <dbReference type="ARBA" id="ARBA00004525"/>
    </source>
</evidence>
<reference evidence="13 14" key="1">
    <citation type="journal article" date="2018" name="Cell">
        <title>The Chara Genome: Secondary Complexity and Implications for Plant Terrestrialization.</title>
        <authorList>
            <person name="Nishiyama T."/>
            <person name="Sakayama H."/>
            <person name="Vries J.D."/>
            <person name="Buschmann H."/>
            <person name="Saint-Marcoux D."/>
            <person name="Ullrich K.K."/>
            <person name="Haas F.B."/>
            <person name="Vanderstraeten L."/>
            <person name="Becker D."/>
            <person name="Lang D."/>
            <person name="Vosolsobe S."/>
            <person name="Rombauts S."/>
            <person name="Wilhelmsson P.K.I."/>
            <person name="Janitza P."/>
            <person name="Kern R."/>
            <person name="Heyl A."/>
            <person name="Rumpler F."/>
            <person name="Villalobos L.I.A.C."/>
            <person name="Clay J.M."/>
            <person name="Skokan R."/>
            <person name="Toyoda A."/>
            <person name="Suzuki Y."/>
            <person name="Kagoshima H."/>
            <person name="Schijlen E."/>
            <person name="Tajeshwar N."/>
            <person name="Catarino B."/>
            <person name="Hetherington A.J."/>
            <person name="Saltykova A."/>
            <person name="Bonnot C."/>
            <person name="Breuninger H."/>
            <person name="Symeonidi A."/>
            <person name="Radhakrishnan G.V."/>
            <person name="Van Nieuwerburgh F."/>
            <person name="Deforce D."/>
            <person name="Chang C."/>
            <person name="Karol K.G."/>
            <person name="Hedrich R."/>
            <person name="Ulvskov P."/>
            <person name="Glockner G."/>
            <person name="Delwiche C.F."/>
            <person name="Petrasek J."/>
            <person name="Van de Peer Y."/>
            <person name="Friml J."/>
            <person name="Beilby M."/>
            <person name="Dolan L."/>
            <person name="Kohara Y."/>
            <person name="Sugano S."/>
            <person name="Fujiyama A."/>
            <person name="Delaux P.-M."/>
            <person name="Quint M."/>
            <person name="TheiBen G."/>
            <person name="Hagemann M."/>
            <person name="Harholt J."/>
            <person name="Dunand C."/>
            <person name="Zachgo S."/>
            <person name="Langdale J."/>
            <person name="Maumus F."/>
            <person name="Straeten D.V.D."/>
            <person name="Gould S.B."/>
            <person name="Rensing S.A."/>
        </authorList>
    </citation>
    <scope>NUCLEOTIDE SEQUENCE [LARGE SCALE GENOMIC DNA]</scope>
    <source>
        <strain evidence="13 14">S276</strain>
    </source>
</reference>
<evidence type="ECO:0000313" key="13">
    <source>
        <dbReference type="EMBL" id="GBG67951.1"/>
    </source>
</evidence>
<dbReference type="PRINTS" id="PR00126">
    <property type="entry name" value="ATPASEGAMMA"/>
</dbReference>
<dbReference type="PROSITE" id="PS00153">
    <property type="entry name" value="ATPASE_GAMMA"/>
    <property type="match status" value="1"/>
</dbReference>
<evidence type="ECO:0000256" key="5">
    <source>
        <dbReference type="ARBA" id="ARBA00022781"/>
    </source>
</evidence>
<evidence type="ECO:0000256" key="3">
    <source>
        <dbReference type="ARBA" id="ARBA00007681"/>
    </source>
</evidence>
<keyword evidence="6" id="KW-0406">Ion transport</keyword>
<comment type="similarity">
    <text evidence="3">Belongs to the ATPase gamma chain family.</text>
</comment>
<dbReference type="GO" id="GO:0009535">
    <property type="term" value="C:chloroplast thylakoid membrane"/>
    <property type="evidence" value="ECO:0007669"/>
    <property type="project" value="UniProtKB-SubCell"/>
</dbReference>
<dbReference type="NCBIfam" id="NF004145">
    <property type="entry name" value="PRK05621.1-2"/>
    <property type="match status" value="1"/>
</dbReference>
<dbReference type="Gene3D" id="1.10.287.80">
    <property type="entry name" value="ATP synthase, gamma subunit, helix hairpin domain"/>
    <property type="match status" value="2"/>
</dbReference>
<dbReference type="Pfam" id="PF00231">
    <property type="entry name" value="ATP-synt"/>
    <property type="match status" value="1"/>
</dbReference>
<dbReference type="OMA" id="VMQFEQD"/>
<dbReference type="NCBIfam" id="TIGR01146">
    <property type="entry name" value="ATPsyn_F1gamma"/>
    <property type="match status" value="1"/>
</dbReference>
<evidence type="ECO:0000256" key="12">
    <source>
        <dbReference type="SAM" id="MobiDB-lite"/>
    </source>
</evidence>
<dbReference type="Gene3D" id="3.40.1380.10">
    <property type="match status" value="1"/>
</dbReference>
<dbReference type="InterPro" id="IPR000131">
    <property type="entry name" value="ATP_synth_F1_gsu"/>
</dbReference>
<feature type="region of interest" description="Disordered" evidence="12">
    <location>
        <begin position="46"/>
        <end position="69"/>
    </location>
</feature>
<dbReference type="Gramene" id="GBG67951">
    <property type="protein sequence ID" value="GBG67951"/>
    <property type="gene ID" value="CBR_g1070"/>
</dbReference>
<dbReference type="EMBL" id="BFEA01000094">
    <property type="protein sequence ID" value="GBG67951.1"/>
    <property type="molecule type" value="Genomic_DNA"/>
</dbReference>
<dbReference type="AlphaFoldDB" id="A0A388KD47"/>
<comment type="function">
    <text evidence="1">Produces ATP from ADP in the presence of a proton gradient across the membrane. The gamma chain is believed to be important in regulating ATPase activity and the flow of protons through the CF(0) complex.</text>
</comment>
<organism evidence="13 14">
    <name type="scientific">Chara braunii</name>
    <name type="common">Braun's stonewort</name>
    <dbReference type="NCBI Taxonomy" id="69332"/>
    <lineage>
        <taxon>Eukaryota</taxon>
        <taxon>Viridiplantae</taxon>
        <taxon>Streptophyta</taxon>
        <taxon>Charophyceae</taxon>
        <taxon>Charales</taxon>
        <taxon>Characeae</taxon>
        <taxon>Chara</taxon>
    </lineage>
</organism>
<keyword evidence="9" id="KW-0066">ATP synthesis</keyword>